<evidence type="ECO:0000256" key="4">
    <source>
        <dbReference type="ARBA" id="ARBA00022840"/>
    </source>
</evidence>
<dbReference type="GO" id="GO:0016887">
    <property type="term" value="F:ATP hydrolysis activity"/>
    <property type="evidence" value="ECO:0007669"/>
    <property type="project" value="InterPro"/>
</dbReference>
<evidence type="ECO:0000313" key="12">
    <source>
        <dbReference type="Proteomes" id="UP000297318"/>
    </source>
</evidence>
<comment type="caution">
    <text evidence="11">The sequence shown here is derived from an EMBL/GenBank/DDBJ whole genome shotgun (WGS) entry which is preliminary data.</text>
</comment>
<feature type="transmembrane region" description="Helical" evidence="8">
    <location>
        <begin position="256"/>
        <end position="278"/>
    </location>
</feature>
<evidence type="ECO:0000256" key="7">
    <source>
        <dbReference type="SAM" id="MobiDB-lite"/>
    </source>
</evidence>
<evidence type="ECO:0000256" key="1">
    <source>
        <dbReference type="ARBA" id="ARBA00004651"/>
    </source>
</evidence>
<dbReference type="GO" id="GO:0015421">
    <property type="term" value="F:ABC-type oligopeptide transporter activity"/>
    <property type="evidence" value="ECO:0007669"/>
    <property type="project" value="TreeGrafter"/>
</dbReference>
<sequence length="604" mass="63124">MSAVVPGSRLPVATARRTWREVSRLLRPHRARLVAVTVVLLLAAVAGLGAPALLGLIVQVVADGGSTRTLVLLGAAIAVAGVVAAALGAVGRVLIASVTQTSLATLREEVVDTVMRLPVQRVEEAGDGDVVSRVSGDVESVGEASSQVLPTVVTALFSIVVTAAGLGALDWRFAVAALAAVPLQWWSVRYFRRRVPGIFRRLREAEAERAEAVLETVEGAGTVVALGRENEHLEEIAARSRRAIGIEMHGVRSISWFYNGLNIAELLGLAAVLVVGFLSVRAGTVEIGAATAAALFFHRLFGPMMLLLGNVDDLAVAGAGLARLAGVLELRDGSGDDRRDGDDRGSDGGTDAEVAPLGPGPHAVHLDAVSFSYGGDVDAVLHDLTLRIAPGQTVAVVGTSGAGKSTLGRLVAGTLEAGAGTVRVGRGEAAVLAHELHRRSPGRVVLVDQQSHTFSGSLAADLRLVEPDADDARLHAVLDRVGATWVADLPRGLETAVGADGTQLRADQAQQVALARVLLARPDVVVLDEATADTPRSAQQTLDAALDVLVADRTAVIIAHRLDQAVRADRVLVMSHGRIVQDGPPWVLVEEVGPFRELWQAYTA</sequence>
<evidence type="ECO:0000259" key="9">
    <source>
        <dbReference type="PROSITE" id="PS50893"/>
    </source>
</evidence>
<accession>A0A4Z1DZX4</accession>
<keyword evidence="3" id="KW-0547">Nucleotide-binding</keyword>
<evidence type="ECO:0000259" key="10">
    <source>
        <dbReference type="PROSITE" id="PS50929"/>
    </source>
</evidence>
<evidence type="ECO:0000256" key="2">
    <source>
        <dbReference type="ARBA" id="ARBA00022692"/>
    </source>
</evidence>
<dbReference type="InterPro" id="IPR011527">
    <property type="entry name" value="ABC1_TM_dom"/>
</dbReference>
<gene>
    <name evidence="11" type="ORF">SERN_1259</name>
</gene>
<dbReference type="SUPFAM" id="SSF90123">
    <property type="entry name" value="ABC transporter transmembrane region"/>
    <property type="match status" value="1"/>
</dbReference>
<feature type="domain" description="ABC transporter" evidence="9">
    <location>
        <begin position="364"/>
        <end position="601"/>
    </location>
</feature>
<proteinExistence type="predicted"/>
<keyword evidence="6 8" id="KW-0472">Membrane</keyword>
<dbReference type="RefSeq" id="WP_158292591.1">
    <property type="nucleotide sequence ID" value="NZ_RHPJ01000002.1"/>
</dbReference>
<dbReference type="OrthoDB" id="9806127at2"/>
<evidence type="ECO:0000313" key="11">
    <source>
        <dbReference type="EMBL" id="TGO05255.1"/>
    </source>
</evidence>
<dbReference type="SUPFAM" id="SSF52540">
    <property type="entry name" value="P-loop containing nucleoside triphosphate hydrolases"/>
    <property type="match status" value="1"/>
</dbReference>
<dbReference type="GO" id="GO:0005524">
    <property type="term" value="F:ATP binding"/>
    <property type="evidence" value="ECO:0007669"/>
    <property type="project" value="UniProtKB-KW"/>
</dbReference>
<dbReference type="Pfam" id="PF00005">
    <property type="entry name" value="ABC_tran"/>
    <property type="match status" value="1"/>
</dbReference>
<keyword evidence="5 8" id="KW-1133">Transmembrane helix</keyword>
<dbReference type="Pfam" id="PF00664">
    <property type="entry name" value="ABC_membrane"/>
    <property type="match status" value="1"/>
</dbReference>
<comment type="subcellular location">
    <subcellularLocation>
        <location evidence="1">Cell membrane</location>
        <topology evidence="1">Multi-pass membrane protein</topology>
    </subcellularLocation>
</comment>
<dbReference type="AlphaFoldDB" id="A0A4Z1DZX4"/>
<reference evidence="11 12" key="1">
    <citation type="submission" date="2018-11" db="EMBL/GenBank/DDBJ databases">
        <title>Complete genome sequencing of the Actinobacteria Serinibacter sp. K3-2.</title>
        <authorList>
            <person name="Rakitin A.L."/>
            <person name="Beletsky A.V."/>
            <person name="Mardanov A.V."/>
            <person name="Ravin N.V."/>
            <person name="Gromova A.S."/>
            <person name="Filippova S.N."/>
            <person name="Gal'Chenko V.F."/>
        </authorList>
    </citation>
    <scope>NUCLEOTIDE SEQUENCE [LARGE SCALE GENOMIC DNA]</scope>
    <source>
        <strain evidence="11 12">K3-2</strain>
    </source>
</reference>
<evidence type="ECO:0000256" key="8">
    <source>
        <dbReference type="SAM" id="Phobius"/>
    </source>
</evidence>
<dbReference type="PROSITE" id="PS50929">
    <property type="entry name" value="ABC_TM1F"/>
    <property type="match status" value="1"/>
</dbReference>
<evidence type="ECO:0000256" key="5">
    <source>
        <dbReference type="ARBA" id="ARBA00022989"/>
    </source>
</evidence>
<dbReference type="GO" id="GO:0005886">
    <property type="term" value="C:plasma membrane"/>
    <property type="evidence" value="ECO:0007669"/>
    <property type="project" value="UniProtKB-SubCell"/>
</dbReference>
<dbReference type="InterPro" id="IPR039421">
    <property type="entry name" value="Type_1_exporter"/>
</dbReference>
<feature type="compositionally biased region" description="Basic and acidic residues" evidence="7">
    <location>
        <begin position="334"/>
        <end position="346"/>
    </location>
</feature>
<feature type="transmembrane region" description="Helical" evidence="8">
    <location>
        <begin position="148"/>
        <end position="167"/>
    </location>
</feature>
<feature type="region of interest" description="Disordered" evidence="7">
    <location>
        <begin position="334"/>
        <end position="359"/>
    </location>
</feature>
<dbReference type="InterPro" id="IPR027417">
    <property type="entry name" value="P-loop_NTPase"/>
</dbReference>
<dbReference type="Proteomes" id="UP000297318">
    <property type="component" value="Unassembled WGS sequence"/>
</dbReference>
<evidence type="ECO:0000256" key="6">
    <source>
        <dbReference type="ARBA" id="ARBA00023136"/>
    </source>
</evidence>
<dbReference type="InterPro" id="IPR003593">
    <property type="entry name" value="AAA+_ATPase"/>
</dbReference>
<dbReference type="PROSITE" id="PS50893">
    <property type="entry name" value="ABC_TRANSPORTER_2"/>
    <property type="match status" value="1"/>
</dbReference>
<protein>
    <submittedName>
        <fullName evidence="11">ABC transporter, transmembrane region:ABC transporter</fullName>
    </submittedName>
</protein>
<keyword evidence="4" id="KW-0067">ATP-binding</keyword>
<feature type="transmembrane region" description="Helical" evidence="8">
    <location>
        <begin position="70"/>
        <end position="95"/>
    </location>
</feature>
<organism evidence="11 12">
    <name type="scientific">Serinibacter arcticus</name>
    <dbReference type="NCBI Taxonomy" id="1655435"/>
    <lineage>
        <taxon>Bacteria</taxon>
        <taxon>Bacillati</taxon>
        <taxon>Actinomycetota</taxon>
        <taxon>Actinomycetes</taxon>
        <taxon>Micrococcales</taxon>
        <taxon>Beutenbergiaceae</taxon>
        <taxon>Serinibacter</taxon>
    </lineage>
</organism>
<keyword evidence="2 8" id="KW-0812">Transmembrane</keyword>
<dbReference type="Gene3D" id="1.20.1560.10">
    <property type="entry name" value="ABC transporter type 1, transmembrane domain"/>
    <property type="match status" value="1"/>
</dbReference>
<dbReference type="Gene3D" id="3.40.50.300">
    <property type="entry name" value="P-loop containing nucleotide triphosphate hydrolases"/>
    <property type="match status" value="1"/>
</dbReference>
<evidence type="ECO:0000256" key="3">
    <source>
        <dbReference type="ARBA" id="ARBA00022741"/>
    </source>
</evidence>
<dbReference type="PANTHER" id="PTHR43394">
    <property type="entry name" value="ATP-DEPENDENT PERMEASE MDL1, MITOCHONDRIAL"/>
    <property type="match status" value="1"/>
</dbReference>
<dbReference type="InterPro" id="IPR036640">
    <property type="entry name" value="ABC1_TM_sf"/>
</dbReference>
<name>A0A4Z1DZX4_9MICO</name>
<feature type="domain" description="ABC transmembrane type-1" evidence="10">
    <location>
        <begin position="34"/>
        <end position="315"/>
    </location>
</feature>
<dbReference type="PANTHER" id="PTHR43394:SF1">
    <property type="entry name" value="ATP-BINDING CASSETTE SUB-FAMILY B MEMBER 10, MITOCHONDRIAL"/>
    <property type="match status" value="1"/>
</dbReference>
<dbReference type="SMART" id="SM00382">
    <property type="entry name" value="AAA"/>
    <property type="match status" value="1"/>
</dbReference>
<dbReference type="InterPro" id="IPR003439">
    <property type="entry name" value="ABC_transporter-like_ATP-bd"/>
</dbReference>
<keyword evidence="12" id="KW-1185">Reference proteome</keyword>
<dbReference type="CDD" id="cd07346">
    <property type="entry name" value="ABC_6TM_exporters"/>
    <property type="match status" value="1"/>
</dbReference>
<dbReference type="EMBL" id="RHPJ01000002">
    <property type="protein sequence ID" value="TGO05255.1"/>
    <property type="molecule type" value="Genomic_DNA"/>
</dbReference>
<feature type="transmembrane region" description="Helical" evidence="8">
    <location>
        <begin position="33"/>
        <end position="58"/>
    </location>
</feature>